<dbReference type="AlphaFoldDB" id="A0A545T6S2"/>
<dbReference type="RefSeq" id="WP_142943060.1">
    <property type="nucleotide sequence ID" value="NZ_VIKR01000004.1"/>
</dbReference>
<dbReference type="OrthoDB" id="9999492at2"/>
<name>A0A545T6S2_9GAMM</name>
<evidence type="ECO:0000313" key="2">
    <source>
        <dbReference type="Proteomes" id="UP000317839"/>
    </source>
</evidence>
<dbReference type="EMBL" id="VIKR01000004">
    <property type="protein sequence ID" value="TQV72921.1"/>
    <property type="molecule type" value="Genomic_DNA"/>
</dbReference>
<dbReference type="Proteomes" id="UP000317839">
    <property type="component" value="Unassembled WGS sequence"/>
</dbReference>
<comment type="caution">
    <text evidence="1">The sequence shown here is derived from an EMBL/GenBank/DDBJ whole genome shotgun (WGS) entry which is preliminary data.</text>
</comment>
<sequence length="101" mass="11470">MYKLTPSNGWKGFSKSKEIGDVVYTSFMPYVNDGVCYYLNLTNNTAMFEDDMGNTLSLEFNDKGEDLHSLSISISKTSSERMSLLESTINKLESDYNLIRN</sequence>
<gene>
    <name evidence="1" type="ORF">FLL45_15765</name>
</gene>
<organism evidence="1 2">
    <name type="scientific">Aliikangiella marina</name>
    <dbReference type="NCBI Taxonomy" id="1712262"/>
    <lineage>
        <taxon>Bacteria</taxon>
        <taxon>Pseudomonadati</taxon>
        <taxon>Pseudomonadota</taxon>
        <taxon>Gammaproteobacteria</taxon>
        <taxon>Oceanospirillales</taxon>
        <taxon>Pleioneaceae</taxon>
        <taxon>Aliikangiella</taxon>
    </lineage>
</organism>
<protein>
    <submittedName>
        <fullName evidence="1">Uncharacterized protein</fullName>
    </submittedName>
</protein>
<reference evidence="1 2" key="1">
    <citation type="submission" date="2019-06" db="EMBL/GenBank/DDBJ databases">
        <title>Draft genome of Aliikangiella marina GYP-15.</title>
        <authorList>
            <person name="Wang G."/>
        </authorList>
    </citation>
    <scope>NUCLEOTIDE SEQUENCE [LARGE SCALE GENOMIC DNA]</scope>
    <source>
        <strain evidence="1 2">GYP-15</strain>
    </source>
</reference>
<evidence type="ECO:0000313" key="1">
    <source>
        <dbReference type="EMBL" id="TQV72921.1"/>
    </source>
</evidence>
<proteinExistence type="predicted"/>
<accession>A0A545T6S2</accession>
<keyword evidence="2" id="KW-1185">Reference proteome</keyword>